<evidence type="ECO:0000256" key="1">
    <source>
        <dbReference type="ARBA" id="ARBA00022837"/>
    </source>
</evidence>
<keyword evidence="1" id="KW-0106">Calcium</keyword>
<dbReference type="InterPro" id="IPR018247">
    <property type="entry name" value="EF_Hand_1_Ca_BS"/>
</dbReference>
<dbReference type="PROSITE" id="PS00018">
    <property type="entry name" value="EF_HAND_1"/>
    <property type="match status" value="1"/>
</dbReference>
<feature type="compositionally biased region" description="Basic and acidic residues" evidence="3">
    <location>
        <begin position="569"/>
        <end position="579"/>
    </location>
</feature>
<sequence>MSQVQFAMVPSPPKGPSPPGTKAPTPLHEEHASPTLHALTMAKGFVRRWRRNHEQQVMGRIQGMREEKKRRLEESREEAQRLASKVPIDVLTRDWLNDDKVTIDVRCYMVDKLLPTLILGVEKLLLEVERRGLEQTEGVTRDFNPINYLAQYLMRNNPRYSNFAEASPYFRGMQEVSEQLKREVMSYQDTRLARVKAEARRKREEREMSERLRQLESTRRVESLKAQFHHWIRDGDGNVQLSLVQSSLRSFKEIVAHLPEDIQTASAFSKEIEPTDETGKGLNQEAFINYLQEHVQTLPAEVFDQFSRHLAKCALAHREAAEREARRIILSNLFISCDHTSIGLLDRHRILALFEKFWDGANTEVKPSLRNPRKWPIIELDEMDDAMSLSEDELDLQVSEMTDATSISQGTSVAPQVSDEGEKKDLEKETPAIAEVKEGEETAEQQEKVPSAAAQDGEKGAEKEGEEKEGGKEGEKGTEEKGAEEEPKGEEAAEKKDEDGQKEGEVQEEKAEEAGEKTEGDATKEEVTTEEGKAEESKAEGEKTEGEKEAAPAEDVKEEPAEAAGQEEAAGKPEEKQEEQQEQVTTATDEKKAEEATEEKDAEKKEEGVSEEQQKETSEGAETSQPEKEVAQDVAETEAPKEPTEPIPAAEAGAEATETKKEEEEKATVVTTESEKPEVKEPEAAVRDEATESPTKTRTGRVSVTFSSEPPQMLGNDLLPPMTPDLNRSSSQMTQMTGTSVFDESSLNLNQFVLISFCFCPISDLLPPMTPDLNRSSSQMTQMTGTSVFDESSLNLNQFVQLVETFLGDHPYQEAVDHLVGYIQSGYVETEEEKMSRLAKARRDAISARHKYLLDQLFEKWDNDGSGFLDLEEVQTILLKYKEGMEAAIIKKARASLKKKYRLHDNRMNRREFRTFIEDVVHQLPGDDNECFEAVMEYLRASVERSYTERIRGDARKKWLQQIKIAAETGGASMDPVYRAVFNALYKDQEAHGGNKKISAYIAMLERNDLQPSRGETLLRYVAVTPEDAPLMLGKAMYKDMKGISFASVESGKPIHVPRVMMHGNIHLWNADRKDQEVDGSFMVVPLKDHRKRVFGMLGIDTMADPHDRSIFVTHEISFFQGIAKAFSVAFHYIDIRRKILRIAESAVHWIHRRSVNVKQIDVYMVEPGAKDIRARLKSKKGSKKQTPSPRKMEDKISFDSPTQLKRKDLTAEEHDFVLRKMMTTDKSGNSKLYEDPQRLERKDNLFRDYLFKSVTNSETVTADAYGERHTAFPLRDNDGRAVAVVDISIGELRELPHGEQREVTRMLKILQSAHKEVEKESAGAEKKRVLEIEKDDDTRIDIMFDRLMLVDLRQSVSKLDVQAFAELKSYKDPPPIIHRILKAVLGIFWADKAALGEFELWNSAKQRVTSELMKMIISYDPTSKDVTLQPDAILTHLSDIPHGAVSKHGSVPAQYLYNWAFVVISLVEHTSKSQDAGRPQAFSPPGSSASTDTNATIDAALKAE</sequence>
<feature type="coiled-coil region" evidence="2">
    <location>
        <begin position="58"/>
        <end position="85"/>
    </location>
</feature>
<feature type="compositionally biased region" description="Pro residues" evidence="3">
    <location>
        <begin position="10"/>
        <end position="21"/>
    </location>
</feature>
<dbReference type="EMBL" id="OV696686">
    <property type="protein sequence ID" value="CAH1233918.1"/>
    <property type="molecule type" value="Genomic_DNA"/>
</dbReference>
<feature type="compositionally biased region" description="Polar residues" evidence="3">
    <location>
        <begin position="403"/>
        <end position="415"/>
    </location>
</feature>
<dbReference type="PANTHER" id="PTHR46788">
    <property type="entry name" value="EF-HAND CALCIUM-BINDING DOMAIN-CONTAINING PROTEIN 5"/>
    <property type="match status" value="1"/>
</dbReference>
<accession>A0A8J9YRK1</accession>
<dbReference type="Gene3D" id="1.10.238.10">
    <property type="entry name" value="EF-hand"/>
    <property type="match status" value="1"/>
</dbReference>
<evidence type="ECO:0000313" key="4">
    <source>
        <dbReference type="EMBL" id="CAH1233918.1"/>
    </source>
</evidence>
<organism evidence="4 5">
    <name type="scientific">Branchiostoma lanceolatum</name>
    <name type="common">Common lancelet</name>
    <name type="synonym">Amphioxus lanceolatum</name>
    <dbReference type="NCBI Taxonomy" id="7740"/>
    <lineage>
        <taxon>Eukaryota</taxon>
        <taxon>Metazoa</taxon>
        <taxon>Chordata</taxon>
        <taxon>Cephalochordata</taxon>
        <taxon>Leptocardii</taxon>
        <taxon>Amphioxiformes</taxon>
        <taxon>Branchiostomatidae</taxon>
        <taxon>Branchiostoma</taxon>
    </lineage>
</organism>
<evidence type="ECO:0000256" key="3">
    <source>
        <dbReference type="SAM" id="MobiDB-lite"/>
    </source>
</evidence>
<dbReference type="OrthoDB" id="199400at2759"/>
<dbReference type="Gene3D" id="1.20.920.20">
    <property type="match status" value="1"/>
</dbReference>
<feature type="compositionally biased region" description="Polar residues" evidence="3">
    <location>
        <begin position="692"/>
        <end position="710"/>
    </location>
</feature>
<feature type="region of interest" description="Disordered" evidence="3">
    <location>
        <begin position="1176"/>
        <end position="1198"/>
    </location>
</feature>
<reference evidence="4" key="1">
    <citation type="submission" date="2022-01" db="EMBL/GenBank/DDBJ databases">
        <authorList>
            <person name="Braso-Vives M."/>
        </authorList>
    </citation>
    <scope>NUCLEOTIDE SEQUENCE</scope>
</reference>
<gene>
    <name evidence="4" type="primary">EFCAB5</name>
    <name evidence="4" type="ORF">BLAG_LOCUS2507</name>
</gene>
<feature type="region of interest" description="Disordered" evidence="3">
    <location>
        <begin position="1"/>
        <end position="30"/>
    </location>
</feature>
<keyword evidence="2" id="KW-0175">Coiled coil</keyword>
<dbReference type="SUPFAM" id="SSF55781">
    <property type="entry name" value="GAF domain-like"/>
    <property type="match status" value="1"/>
</dbReference>
<dbReference type="PANTHER" id="PTHR46788:SF1">
    <property type="entry name" value="EF-HAND CALCIUM-BINDING DOMAIN-CONTAINING PROTEIN 5"/>
    <property type="match status" value="1"/>
</dbReference>
<feature type="compositionally biased region" description="Polar residues" evidence="3">
    <location>
        <begin position="1486"/>
        <end position="1497"/>
    </location>
</feature>
<evidence type="ECO:0000256" key="2">
    <source>
        <dbReference type="SAM" id="Coils"/>
    </source>
</evidence>
<dbReference type="InterPro" id="IPR011992">
    <property type="entry name" value="EF-hand-dom_pair"/>
</dbReference>
<feature type="coiled-coil region" evidence="2">
    <location>
        <begin position="187"/>
        <end position="214"/>
    </location>
</feature>
<dbReference type="CDD" id="cd22968">
    <property type="entry name" value="DD_EFCAB5"/>
    <property type="match status" value="1"/>
</dbReference>
<evidence type="ECO:0000313" key="5">
    <source>
        <dbReference type="Proteomes" id="UP000838412"/>
    </source>
</evidence>
<feature type="compositionally biased region" description="Basic and acidic residues" evidence="3">
    <location>
        <begin position="456"/>
        <end position="560"/>
    </location>
</feature>
<feature type="compositionally biased region" description="Basic and acidic residues" evidence="3">
    <location>
        <begin position="420"/>
        <end position="440"/>
    </location>
</feature>
<feature type="compositionally biased region" description="Basic and acidic residues" evidence="3">
    <location>
        <begin position="588"/>
        <end position="618"/>
    </location>
</feature>
<dbReference type="Proteomes" id="UP000838412">
    <property type="component" value="Chromosome 1"/>
</dbReference>
<name>A0A8J9YRK1_BRALA</name>
<feature type="region of interest" description="Disordered" evidence="3">
    <location>
        <begin position="403"/>
        <end position="717"/>
    </location>
</feature>
<proteinExistence type="predicted"/>
<feature type="compositionally biased region" description="Low complexity" evidence="3">
    <location>
        <begin position="647"/>
        <end position="656"/>
    </location>
</feature>
<feature type="compositionally biased region" description="Basic and acidic residues" evidence="3">
    <location>
        <begin position="657"/>
        <end position="690"/>
    </location>
</feature>
<protein>
    <submittedName>
        <fullName evidence="4">EFCAB5 protein</fullName>
    </submittedName>
</protein>
<dbReference type="SUPFAM" id="SSF47473">
    <property type="entry name" value="EF-hand"/>
    <property type="match status" value="1"/>
</dbReference>
<feature type="region of interest" description="Disordered" evidence="3">
    <location>
        <begin position="1475"/>
        <end position="1505"/>
    </location>
</feature>
<keyword evidence="5" id="KW-1185">Reference proteome</keyword>